<dbReference type="EMBL" id="CP135076">
    <property type="protein sequence ID" value="WNO53169.1"/>
    <property type="molecule type" value="Genomic_DNA"/>
</dbReference>
<accession>A0ABZ0BA23</accession>
<protein>
    <submittedName>
        <fullName evidence="1">Uncharacterized protein</fullName>
    </submittedName>
</protein>
<dbReference type="Proteomes" id="UP001302249">
    <property type="component" value="Chromosome"/>
</dbReference>
<name>A0ABZ0BA23_9SPHN</name>
<evidence type="ECO:0000313" key="1">
    <source>
        <dbReference type="EMBL" id="WNO53169.1"/>
    </source>
</evidence>
<keyword evidence="2" id="KW-1185">Reference proteome</keyword>
<sequence>MFSIRETQPRHRAILAICKQLGGKAERIQSRLGVPDAVKLIDRRAVVTAGDLDQPLDFHQLRPLALAHRCDVVATYCDKGKAGHRFLFDIVLNRDGKVTIYEEYRLCVTRGGARFFVPEAGDGAVLTALTRRLSAQKRSPFQSKAGRLIAVTNGQAELHKTIYPHARSVGADDPCARY</sequence>
<proteinExistence type="predicted"/>
<dbReference type="RefSeq" id="WP_313914367.1">
    <property type="nucleotide sequence ID" value="NZ_CP135076.1"/>
</dbReference>
<reference evidence="1 2" key="1">
    <citation type="submission" date="2023-09" db="EMBL/GenBank/DDBJ databases">
        <authorList>
            <person name="Rey-Velasco X."/>
        </authorList>
    </citation>
    <scope>NUCLEOTIDE SEQUENCE [LARGE SCALE GENOMIC DNA]</scope>
    <source>
        <strain evidence="1 2">W311</strain>
    </source>
</reference>
<evidence type="ECO:0000313" key="2">
    <source>
        <dbReference type="Proteomes" id="UP001302249"/>
    </source>
</evidence>
<organism evidence="1 2">
    <name type="scientific">Stakelama saccharophila</name>
    <dbReference type="NCBI Taxonomy" id="3075605"/>
    <lineage>
        <taxon>Bacteria</taxon>
        <taxon>Pseudomonadati</taxon>
        <taxon>Pseudomonadota</taxon>
        <taxon>Alphaproteobacteria</taxon>
        <taxon>Sphingomonadales</taxon>
        <taxon>Sphingomonadaceae</taxon>
        <taxon>Stakelama</taxon>
    </lineage>
</organism>
<gene>
    <name evidence="1" type="ORF">RPR59_12040</name>
</gene>